<keyword evidence="4" id="KW-0472">Membrane</keyword>
<dbReference type="PANTHER" id="PTHR23037">
    <property type="entry name" value="CYTOKINE RECEPTOR"/>
    <property type="match status" value="1"/>
</dbReference>
<sequence length="1032" mass="104806">MATWTVPVGNVTSTPVTGLTPGGSYTVRVRARDAAGNWSAYSSTVTFTAAVAPATVAATASIPTPTVSTSGNASRSPGTVAATVSIPAPTVGASASRTPATVAAVASIPAPVAGNVRTFTTASTSQSVTGLTASSGYSARVRARDAAGNWSAWSAPVAFSTSGSGLVSPATVTAVASIPAPAVGGVPPTVSNGLARPVIAGQSVLLDVPATPPGGQSISGWSWEVISGAGSLANANTAMPLYTAPAGSGVATVRATVSATHGGSTTATVTVAYGPTIVAAENLLTGTPRATWDLVSPNLGGHPDLQGFCDGLSIDKTETAQFKIGSVSADWSGEIFRLGWYGGDGARSYGTITPTSGQLAASKTQPAPANADPSTTLISADCSGWATTLTWTPPAWAPSGIYILRLARTGGGASHVMCIVRDDARQADLMLMPSDSTWLAYNAWGGLGSGQYGGNSLYTGTLVDQYNSDCARFVSWNRPMVNRGAADAGRSYGQVKWSNLFTAEYPMIRFLERNGHDLKYYGCIDASADPTGLHLRGNGSTHGGVSVAVAVGHNEYWSDKMRSGWEAARDAGVSLFFSSGNDVFWRTVGSVPDSQGRPRVQECQKSTIQGRGSTRPEWTGAWRDPDGTGKGGNAPENTLLGSIFCVNGPNFKSLVAPVAGGYTAQPFWRHTSVAELSSGSWSSPAEVLGFEWNCWGPLGVSTTAANYMAPAHPRARYLSDVTYSVAFGQLLVDAGDVYDQAGTATHRLSVYPGGSGALVFSAGTVNYALALDSANTWQVGSDNTSLVLQQATINMLVDMGAPPSTLMSGLVQPTPVDWYDDVTPGTVQAVASIPTPTVIASSSASRSPSTVAAVAAIPSPTVQVTSSVTRSPATVAAVAAIPAPTVQAGTSATRSPATVGAVTAIPAPAVQATSIATRTPATVIASTAIPTPAVSAGSTTTVSPATVQAAAAIPAPSVRTETVVTLTTVAGVAAIASPTVIGQADRTVSPATVMAVASIPTPLVRTGVFVTPGRYRSGSNRSRLSGGLTHRT</sequence>
<dbReference type="InterPro" id="IPR013783">
    <property type="entry name" value="Ig-like_fold"/>
</dbReference>
<evidence type="ECO:0000256" key="10">
    <source>
        <dbReference type="SAM" id="MobiDB-lite"/>
    </source>
</evidence>
<protein>
    <recommendedName>
        <fullName evidence="11">Fibronectin type-III domain-containing protein</fullName>
    </recommendedName>
</protein>
<keyword evidence="2" id="KW-0812">Transmembrane</keyword>
<dbReference type="SUPFAM" id="SSF49265">
    <property type="entry name" value="Fibronectin type III"/>
    <property type="match status" value="1"/>
</dbReference>
<keyword evidence="3" id="KW-1133">Transmembrane helix</keyword>
<dbReference type="Gene3D" id="2.60.40.10">
    <property type="entry name" value="Immunoglobulins"/>
    <property type="match status" value="3"/>
</dbReference>
<feature type="domain" description="Fibronectin type-III" evidence="11">
    <location>
        <begin position="64"/>
        <end position="164"/>
    </location>
</feature>
<keyword evidence="8" id="KW-0326">Glycosidase</keyword>
<keyword evidence="7" id="KW-0325">Glycoprotein</keyword>
<evidence type="ECO:0000313" key="13">
    <source>
        <dbReference type="Proteomes" id="UP000007882"/>
    </source>
</evidence>
<dbReference type="PANTHER" id="PTHR23037:SF35">
    <property type="entry name" value="FIBRONECTIN TYPE-III DOMAIN-CONTAINING PROTEIN"/>
    <property type="match status" value="1"/>
</dbReference>
<accession>I0H2R5</accession>
<reference evidence="12 13" key="1">
    <citation type="submission" date="2012-02" db="EMBL/GenBank/DDBJ databases">
        <title>Complete genome sequence of Actinoplanes missouriensis 431 (= NBRC 102363).</title>
        <authorList>
            <person name="Ohnishi Y."/>
            <person name="Ishikawa J."/>
            <person name="Sekine M."/>
            <person name="Hosoyama A."/>
            <person name="Harada T."/>
            <person name="Narita H."/>
            <person name="Hata T."/>
            <person name="Konno Y."/>
            <person name="Tutikane K."/>
            <person name="Fujita N."/>
            <person name="Horinouchi S."/>
            <person name="Hayakawa M."/>
        </authorList>
    </citation>
    <scope>NUCLEOTIDE SEQUENCE [LARGE SCALE GENOMIC DNA]</scope>
    <source>
        <strain evidence="13">ATCC 14538 / DSM 43046 / CBS 188.64 / JCM 3121 / NBRC 102363 / NCIMB 12654 / NRRL B-3342 / UNCC 431</strain>
    </source>
</reference>
<dbReference type="CDD" id="cd00063">
    <property type="entry name" value="FN3"/>
    <property type="match status" value="2"/>
</dbReference>
<dbReference type="GO" id="GO:0009897">
    <property type="term" value="C:external side of plasma membrane"/>
    <property type="evidence" value="ECO:0007669"/>
    <property type="project" value="TreeGrafter"/>
</dbReference>
<dbReference type="AlphaFoldDB" id="I0H2R5"/>
<dbReference type="KEGG" id="ams:AMIS_20820"/>
<evidence type="ECO:0000256" key="1">
    <source>
        <dbReference type="ARBA" id="ARBA00004479"/>
    </source>
</evidence>
<dbReference type="GO" id="GO:0016798">
    <property type="term" value="F:hydrolase activity, acting on glycosyl bonds"/>
    <property type="evidence" value="ECO:0007669"/>
    <property type="project" value="UniProtKB-KW"/>
</dbReference>
<dbReference type="InterPro" id="IPR036116">
    <property type="entry name" value="FN3_sf"/>
</dbReference>
<dbReference type="GO" id="GO:0000272">
    <property type="term" value="P:polysaccharide catabolic process"/>
    <property type="evidence" value="ECO:0007669"/>
    <property type="project" value="UniProtKB-KW"/>
</dbReference>
<keyword evidence="13" id="KW-1185">Reference proteome</keyword>
<dbReference type="Proteomes" id="UP000007882">
    <property type="component" value="Chromosome"/>
</dbReference>
<evidence type="ECO:0000259" key="11">
    <source>
        <dbReference type="PROSITE" id="PS50853"/>
    </source>
</evidence>
<dbReference type="STRING" id="512565.AMIS_20820"/>
<dbReference type="PATRIC" id="fig|512565.3.peg.2083"/>
<keyword evidence="8" id="KW-0378">Hydrolase</keyword>
<dbReference type="InterPro" id="IPR003961">
    <property type="entry name" value="FN3_dom"/>
</dbReference>
<feature type="region of interest" description="Disordered" evidence="10">
    <location>
        <begin position="595"/>
        <end position="633"/>
    </location>
</feature>
<feature type="compositionally biased region" description="Polar residues" evidence="10">
    <location>
        <begin position="603"/>
        <end position="612"/>
    </location>
</feature>
<feature type="domain" description="Fibronectin type-III" evidence="11">
    <location>
        <begin position="1"/>
        <end position="54"/>
    </location>
</feature>
<dbReference type="EMBL" id="AP012319">
    <property type="protein sequence ID" value="BAL87302.1"/>
    <property type="molecule type" value="Genomic_DNA"/>
</dbReference>
<organism evidence="12 13">
    <name type="scientific">Actinoplanes missouriensis (strain ATCC 14538 / DSM 43046 / CBS 188.64 / JCM 3121 / NBRC 102363 / NCIMB 12654 / NRRL B-3342 / UNCC 431)</name>
    <dbReference type="NCBI Taxonomy" id="512565"/>
    <lineage>
        <taxon>Bacteria</taxon>
        <taxon>Bacillati</taxon>
        <taxon>Actinomycetota</taxon>
        <taxon>Actinomycetes</taxon>
        <taxon>Micromonosporales</taxon>
        <taxon>Micromonosporaceae</taxon>
        <taxon>Actinoplanes</taxon>
    </lineage>
</organism>
<gene>
    <name evidence="12" type="ordered locus">AMIS_20820</name>
</gene>
<dbReference type="InterPro" id="IPR046540">
    <property type="entry name" value="DMFA2_C"/>
</dbReference>
<evidence type="ECO:0000256" key="7">
    <source>
        <dbReference type="ARBA" id="ARBA00023180"/>
    </source>
</evidence>
<evidence type="ECO:0000256" key="3">
    <source>
        <dbReference type="ARBA" id="ARBA00022989"/>
    </source>
</evidence>
<dbReference type="PROSITE" id="PS50853">
    <property type="entry name" value="FN3"/>
    <property type="match status" value="2"/>
</dbReference>
<dbReference type="HOGENOM" id="CLU_294005_0_0_11"/>
<proteinExistence type="predicted"/>
<comment type="subcellular location">
    <subcellularLocation>
        <location evidence="1">Membrane</location>
        <topology evidence="1">Single-pass type I membrane protein</topology>
    </subcellularLocation>
</comment>
<evidence type="ECO:0000256" key="4">
    <source>
        <dbReference type="ARBA" id="ARBA00023136"/>
    </source>
</evidence>
<keyword evidence="9" id="KW-0119">Carbohydrate metabolism</keyword>
<keyword evidence="6" id="KW-0675">Receptor</keyword>
<keyword evidence="5" id="KW-1015">Disulfide bond</keyword>
<dbReference type="GO" id="GO:0004896">
    <property type="term" value="F:cytokine receptor activity"/>
    <property type="evidence" value="ECO:0007669"/>
    <property type="project" value="TreeGrafter"/>
</dbReference>
<evidence type="ECO:0000256" key="6">
    <source>
        <dbReference type="ARBA" id="ARBA00023170"/>
    </source>
</evidence>
<evidence type="ECO:0000256" key="9">
    <source>
        <dbReference type="ARBA" id="ARBA00023326"/>
    </source>
</evidence>
<evidence type="ECO:0000256" key="8">
    <source>
        <dbReference type="ARBA" id="ARBA00023295"/>
    </source>
</evidence>
<evidence type="ECO:0000256" key="5">
    <source>
        <dbReference type="ARBA" id="ARBA00023157"/>
    </source>
</evidence>
<dbReference type="Pfam" id="PF20254">
    <property type="entry name" value="DMFA2_C"/>
    <property type="match status" value="1"/>
</dbReference>
<evidence type="ECO:0000313" key="12">
    <source>
        <dbReference type="EMBL" id="BAL87302.1"/>
    </source>
</evidence>
<keyword evidence="9" id="KW-0624">Polysaccharide degradation</keyword>
<dbReference type="eggNOG" id="COG1749">
    <property type="taxonomic scope" value="Bacteria"/>
</dbReference>
<evidence type="ECO:0000256" key="2">
    <source>
        <dbReference type="ARBA" id="ARBA00022692"/>
    </source>
</evidence>
<name>I0H2R5_ACTM4</name>